<dbReference type="EMBL" id="KN549384">
    <property type="protein sequence ID" value="KHJ97889.1"/>
    <property type="molecule type" value="Genomic_DNA"/>
</dbReference>
<proteinExistence type="predicted"/>
<keyword evidence="2" id="KW-1185">Reference proteome</keyword>
<reference evidence="1 2" key="1">
    <citation type="submission" date="2014-03" db="EMBL/GenBank/DDBJ databases">
        <title>Draft genome of the hookworm Oesophagostomum dentatum.</title>
        <authorList>
            <person name="Mitreva M."/>
        </authorList>
    </citation>
    <scope>NUCLEOTIDE SEQUENCE [LARGE SCALE GENOMIC DNA]</scope>
    <source>
        <strain evidence="1 2">OD-Hann</strain>
    </source>
</reference>
<protein>
    <submittedName>
        <fullName evidence="1">Uncharacterized protein</fullName>
    </submittedName>
</protein>
<evidence type="ECO:0000313" key="1">
    <source>
        <dbReference type="EMBL" id="KHJ97889.1"/>
    </source>
</evidence>
<gene>
    <name evidence="1" type="ORF">OESDEN_02128</name>
</gene>
<dbReference type="Proteomes" id="UP000053660">
    <property type="component" value="Unassembled WGS sequence"/>
</dbReference>
<dbReference type="OrthoDB" id="5828202at2759"/>
<accession>A0A0B1TKU3</accession>
<organism evidence="1 2">
    <name type="scientific">Oesophagostomum dentatum</name>
    <name type="common">Nodular worm</name>
    <dbReference type="NCBI Taxonomy" id="61180"/>
    <lineage>
        <taxon>Eukaryota</taxon>
        <taxon>Metazoa</taxon>
        <taxon>Ecdysozoa</taxon>
        <taxon>Nematoda</taxon>
        <taxon>Chromadorea</taxon>
        <taxon>Rhabditida</taxon>
        <taxon>Rhabditina</taxon>
        <taxon>Rhabditomorpha</taxon>
        <taxon>Strongyloidea</taxon>
        <taxon>Strongylidae</taxon>
        <taxon>Oesophagostomum</taxon>
    </lineage>
</organism>
<evidence type="ECO:0000313" key="2">
    <source>
        <dbReference type="Proteomes" id="UP000053660"/>
    </source>
</evidence>
<dbReference type="AlphaFoldDB" id="A0A0B1TKU3"/>
<name>A0A0B1TKU3_OESDE</name>
<sequence length="38" mass="4326">MIIIAGLVGYKKPKLIVNEMLSFLNITEHCNKAFNCCR</sequence>